<dbReference type="EMBL" id="JAPZBO010000007">
    <property type="protein sequence ID" value="KAJ5311792.1"/>
    <property type="molecule type" value="Genomic_DNA"/>
</dbReference>
<dbReference type="InterPro" id="IPR022185">
    <property type="entry name" value="DUF3712"/>
</dbReference>
<name>A0A9W9PUR8_9EURO</name>
<evidence type="ECO:0000256" key="1">
    <source>
        <dbReference type="SAM" id="Phobius"/>
    </source>
</evidence>
<evidence type="ECO:0000313" key="2">
    <source>
        <dbReference type="EMBL" id="KAJ5311792.1"/>
    </source>
</evidence>
<dbReference type="Pfam" id="PF12505">
    <property type="entry name" value="DUF3712"/>
    <property type="match status" value="1"/>
</dbReference>
<dbReference type="GO" id="GO:0000329">
    <property type="term" value="C:fungal-type vacuole membrane"/>
    <property type="evidence" value="ECO:0007669"/>
    <property type="project" value="InterPro"/>
</dbReference>
<evidence type="ECO:0000313" key="3">
    <source>
        <dbReference type="Proteomes" id="UP001147746"/>
    </source>
</evidence>
<dbReference type="PANTHER" id="PTHR35895">
    <property type="entry name" value="CHROMOSOME 16, WHOLE GENOME SHOTGUN SEQUENCE"/>
    <property type="match status" value="1"/>
</dbReference>
<keyword evidence="1" id="KW-0472">Membrane</keyword>
<gene>
    <name evidence="2" type="ORF">N7476_007652</name>
</gene>
<reference evidence="2" key="2">
    <citation type="journal article" date="2023" name="IMA Fungus">
        <title>Comparative genomic study of the Penicillium genus elucidates a diverse pangenome and 15 lateral gene transfer events.</title>
        <authorList>
            <person name="Petersen C."/>
            <person name="Sorensen T."/>
            <person name="Nielsen M.R."/>
            <person name="Sondergaard T.E."/>
            <person name="Sorensen J.L."/>
            <person name="Fitzpatrick D.A."/>
            <person name="Frisvad J.C."/>
            <person name="Nielsen K.L."/>
        </authorList>
    </citation>
    <scope>NUCLEOTIDE SEQUENCE</scope>
    <source>
        <strain evidence="2">IBT 21472</strain>
    </source>
</reference>
<dbReference type="Proteomes" id="UP001147746">
    <property type="component" value="Unassembled WGS sequence"/>
</dbReference>
<dbReference type="InterPro" id="IPR046368">
    <property type="entry name" value="Tag1"/>
</dbReference>
<dbReference type="AlphaFoldDB" id="A0A9W9PUR8"/>
<dbReference type="PANTHER" id="PTHR35895:SF2">
    <property type="match status" value="1"/>
</dbReference>
<comment type="caution">
    <text evidence="2">The sequence shown here is derived from an EMBL/GenBank/DDBJ whole genome shotgun (WGS) entry which is preliminary data.</text>
</comment>
<reference evidence="2" key="1">
    <citation type="submission" date="2022-12" db="EMBL/GenBank/DDBJ databases">
        <authorList>
            <person name="Petersen C."/>
        </authorList>
    </citation>
    <scope>NUCLEOTIDE SEQUENCE</scope>
    <source>
        <strain evidence="2">IBT 21472</strain>
    </source>
</reference>
<protein>
    <submittedName>
        <fullName evidence="2">Uncharacterized protein</fullName>
    </submittedName>
</protein>
<keyword evidence="3" id="KW-1185">Reference proteome</keyword>
<sequence length="450" mass="49648">MGPRSCRTLHRRTTPCQAKREKFVLGSNRGPLLTSNAENQFSASELEKIESAGGLSLHKVPTRKEKLQRHWKRFWLFYCIGNVIFLAIFLPILFLVCIPAIAQMVVNKADLRIVNADVMQPNPDSVMLTLQSKVDLKLALPARIEPLDFHLFIRQDGFGPNYPYADLPIPGQTIRGNYTLGVKDNFTPLLNQTTWKEFVREIVFQKETTLSLKGVTNAYLGVLKSHVTLNKDVTVAALNQFSGLSISDATLLLPAKSDGTNLIGNITLPNPTVFTLQVGTLNLDLLSGDLPIGNVTITDVTLKPGDNTYPLNGVLDLKKVIENLGEVLKSQASLLKTGNLTLIAKTTSIHWNNTYVPYYSDVLRTLSLTTAVGVGDIVKNTLKSFLNGKNLTGLLSSISTRSLDGRDSNGPVEIATLMKHDKSIQDAFEDISTERRDNIIDSLMAMYPTL</sequence>
<organism evidence="2 3">
    <name type="scientific">Penicillium atrosanguineum</name>
    <dbReference type="NCBI Taxonomy" id="1132637"/>
    <lineage>
        <taxon>Eukaryota</taxon>
        <taxon>Fungi</taxon>
        <taxon>Dikarya</taxon>
        <taxon>Ascomycota</taxon>
        <taxon>Pezizomycotina</taxon>
        <taxon>Eurotiomycetes</taxon>
        <taxon>Eurotiomycetidae</taxon>
        <taxon>Eurotiales</taxon>
        <taxon>Aspergillaceae</taxon>
        <taxon>Penicillium</taxon>
    </lineage>
</organism>
<keyword evidence="1" id="KW-0812">Transmembrane</keyword>
<feature type="transmembrane region" description="Helical" evidence="1">
    <location>
        <begin position="74"/>
        <end position="102"/>
    </location>
</feature>
<accession>A0A9W9PUR8</accession>
<keyword evidence="1" id="KW-1133">Transmembrane helix</keyword>
<proteinExistence type="predicted"/>